<keyword evidence="7" id="KW-0735">Signal-anchor</keyword>
<evidence type="ECO:0000256" key="13">
    <source>
        <dbReference type="ARBA" id="ARBA00030350"/>
    </source>
</evidence>
<keyword evidence="4" id="KW-0328">Glycosyltransferase</keyword>
<evidence type="ECO:0000256" key="3">
    <source>
        <dbReference type="ARBA" id="ARBA00007737"/>
    </source>
</evidence>
<dbReference type="Proteomes" id="UP000634136">
    <property type="component" value="Unassembled WGS sequence"/>
</dbReference>
<protein>
    <recommendedName>
        <fullName evidence="13">O-fucosyltransferase family protein</fullName>
    </recommendedName>
</protein>
<dbReference type="GO" id="GO:0016757">
    <property type="term" value="F:glycosyltransferase activity"/>
    <property type="evidence" value="ECO:0007669"/>
    <property type="project" value="UniProtKB-KW"/>
</dbReference>
<dbReference type="AlphaFoldDB" id="A0A834SP45"/>
<dbReference type="OrthoDB" id="1874781at2759"/>
<dbReference type="CDD" id="cd11299">
    <property type="entry name" value="O-FucT_plant"/>
    <property type="match status" value="1"/>
</dbReference>
<evidence type="ECO:0000256" key="6">
    <source>
        <dbReference type="ARBA" id="ARBA00022692"/>
    </source>
</evidence>
<evidence type="ECO:0000256" key="1">
    <source>
        <dbReference type="ARBA" id="ARBA00004606"/>
    </source>
</evidence>
<feature type="transmembrane region" description="Helical" evidence="14">
    <location>
        <begin position="38"/>
        <end position="58"/>
    </location>
</feature>
<dbReference type="GO" id="GO:0016020">
    <property type="term" value="C:membrane"/>
    <property type="evidence" value="ECO:0007669"/>
    <property type="project" value="UniProtKB-SubCell"/>
</dbReference>
<evidence type="ECO:0000256" key="11">
    <source>
        <dbReference type="ARBA" id="ARBA00023253"/>
    </source>
</evidence>
<keyword evidence="6 14" id="KW-0812">Transmembrane</keyword>
<evidence type="ECO:0000256" key="8">
    <source>
        <dbReference type="ARBA" id="ARBA00022989"/>
    </source>
</evidence>
<reference evidence="15" key="1">
    <citation type="submission" date="2020-09" db="EMBL/GenBank/DDBJ databases">
        <title>Genome-Enabled Discovery of Anthraquinone Biosynthesis in Senna tora.</title>
        <authorList>
            <person name="Kang S.-H."/>
            <person name="Pandey R.P."/>
            <person name="Lee C.-M."/>
            <person name="Sim J.-S."/>
            <person name="Jeong J.-T."/>
            <person name="Choi B.-S."/>
            <person name="Jung M."/>
            <person name="Ginzburg D."/>
            <person name="Zhao K."/>
            <person name="Won S.Y."/>
            <person name="Oh T.-J."/>
            <person name="Yu Y."/>
            <person name="Kim N.-H."/>
            <person name="Lee O.R."/>
            <person name="Lee T.-H."/>
            <person name="Bashyal P."/>
            <person name="Kim T.-S."/>
            <person name="Lee W.-H."/>
            <person name="Kawkins C."/>
            <person name="Kim C.-K."/>
            <person name="Kim J.S."/>
            <person name="Ahn B.O."/>
            <person name="Rhee S.Y."/>
            <person name="Sohng J.K."/>
        </authorList>
    </citation>
    <scope>NUCLEOTIDE SEQUENCE</scope>
    <source>
        <tissue evidence="15">Leaf</tissue>
    </source>
</reference>
<evidence type="ECO:0000256" key="12">
    <source>
        <dbReference type="ARBA" id="ARBA00023277"/>
    </source>
</evidence>
<organism evidence="15 16">
    <name type="scientific">Senna tora</name>
    <dbReference type="NCBI Taxonomy" id="362788"/>
    <lineage>
        <taxon>Eukaryota</taxon>
        <taxon>Viridiplantae</taxon>
        <taxon>Streptophyta</taxon>
        <taxon>Embryophyta</taxon>
        <taxon>Tracheophyta</taxon>
        <taxon>Spermatophyta</taxon>
        <taxon>Magnoliopsida</taxon>
        <taxon>eudicotyledons</taxon>
        <taxon>Gunneridae</taxon>
        <taxon>Pentapetalae</taxon>
        <taxon>rosids</taxon>
        <taxon>fabids</taxon>
        <taxon>Fabales</taxon>
        <taxon>Fabaceae</taxon>
        <taxon>Caesalpinioideae</taxon>
        <taxon>Cassia clade</taxon>
        <taxon>Senna</taxon>
    </lineage>
</organism>
<dbReference type="InterPro" id="IPR024709">
    <property type="entry name" value="FucosylTrfase_pln"/>
</dbReference>
<evidence type="ECO:0000256" key="10">
    <source>
        <dbReference type="ARBA" id="ARBA00023180"/>
    </source>
</evidence>
<evidence type="ECO:0000256" key="5">
    <source>
        <dbReference type="ARBA" id="ARBA00022679"/>
    </source>
</evidence>
<dbReference type="GO" id="GO:0006004">
    <property type="term" value="P:fucose metabolic process"/>
    <property type="evidence" value="ECO:0007669"/>
    <property type="project" value="UniProtKB-KW"/>
</dbReference>
<gene>
    <name evidence="15" type="ORF">G2W53_038454</name>
</gene>
<evidence type="ECO:0000256" key="14">
    <source>
        <dbReference type="SAM" id="Phobius"/>
    </source>
</evidence>
<dbReference type="PANTHER" id="PTHR31741">
    <property type="entry name" value="OS02G0726500 PROTEIN-RELATED"/>
    <property type="match status" value="1"/>
</dbReference>
<evidence type="ECO:0000256" key="7">
    <source>
        <dbReference type="ARBA" id="ARBA00022968"/>
    </source>
</evidence>
<proteinExistence type="inferred from homology"/>
<evidence type="ECO:0000256" key="2">
    <source>
        <dbReference type="ARBA" id="ARBA00004881"/>
    </source>
</evidence>
<keyword evidence="16" id="KW-1185">Reference proteome</keyword>
<evidence type="ECO:0000256" key="9">
    <source>
        <dbReference type="ARBA" id="ARBA00023136"/>
    </source>
</evidence>
<keyword evidence="5 15" id="KW-0808">Transferase</keyword>
<dbReference type="EMBL" id="JAAIUW010000012">
    <property type="protein sequence ID" value="KAF7806293.1"/>
    <property type="molecule type" value="Genomic_DNA"/>
</dbReference>
<name>A0A834SP45_9FABA</name>
<dbReference type="GO" id="GO:0005737">
    <property type="term" value="C:cytoplasm"/>
    <property type="evidence" value="ECO:0007669"/>
    <property type="project" value="TreeGrafter"/>
</dbReference>
<comment type="pathway">
    <text evidence="2">Glycan metabolism.</text>
</comment>
<comment type="caution">
    <text evidence="15">The sequence shown here is derived from an EMBL/GenBank/DDBJ whole genome shotgun (WGS) entry which is preliminary data.</text>
</comment>
<comment type="subcellular location">
    <subcellularLocation>
        <location evidence="1">Membrane</location>
        <topology evidence="1">Single-pass type II membrane protein</topology>
    </subcellularLocation>
</comment>
<keyword evidence="10" id="KW-0325">Glycoprotein</keyword>
<dbReference type="Pfam" id="PF10250">
    <property type="entry name" value="O-FucT"/>
    <property type="match status" value="1"/>
</dbReference>
<evidence type="ECO:0000256" key="4">
    <source>
        <dbReference type="ARBA" id="ARBA00022676"/>
    </source>
</evidence>
<evidence type="ECO:0000313" key="15">
    <source>
        <dbReference type="EMBL" id="KAF7806293.1"/>
    </source>
</evidence>
<keyword evidence="8 14" id="KW-1133">Transmembrane helix</keyword>
<sequence>MCKTERREDFGVKHRELGLMKLRNSLAASSRSWRMKVWLIRATTFVLLWTCVLQLTALSDIWGPRVLKGWPSSLTHASANWVMDADLSSQPLRLLPPKSDFSVFLNSQTPVSILIIFHSFFTGVYRNKGYLMVSCNGGLNQMRSAICDMVAIARYLNVTLIVPELDKTSFWADPSEFQDIFDVDHFIASLRDEVRILKKLPPRFKRRVEQGLYYSMPPISWSDISYYKNQILPLIQKHKIVHLNRTDARLANNGQPLELQKLRCRVNFRSLRFTPQIEELGRKVIKLLRQNGPFLVLHLRYEMDMLAFSGCTQGCNSDEVEELTRMRYAYPWWKEKIINSDLKRKDGLCPLTPEETALTLRALDIDQNIQIYIAAGEIYGGKRRMASLAQEYPRLVRKETLLEPSDLEFFQNHSSQMAALDYLVSLESDIFVPTYDGNMAKVVQGHRRYLGFKKTILLDRKLLVDLIDLYHNGVLNWDEFSLAVKRIHAGRMGNPSKRLVIPGRPKEEDYFYANPEECLEPSQDDPLRCRLVWGNSNVLRGYVYVPNYPGSCYNSKMKQTTRCLWAWLTHNEKLSELGKASHRARKGPNFVRSCRAPVIHQSTLMKENPIRKMLTPGNIADHAV</sequence>
<comment type="similarity">
    <text evidence="3">Belongs to the glycosyltransferase GT106 family.</text>
</comment>
<accession>A0A834SP45</accession>
<keyword evidence="12" id="KW-0119">Carbohydrate metabolism</keyword>
<evidence type="ECO:0000313" key="16">
    <source>
        <dbReference type="Proteomes" id="UP000634136"/>
    </source>
</evidence>
<dbReference type="PANTHER" id="PTHR31741:SF3">
    <property type="entry name" value="O-FUCOSYLTRANSFERASE FAMILY PROTEIN"/>
    <property type="match status" value="1"/>
</dbReference>
<dbReference type="InterPro" id="IPR019378">
    <property type="entry name" value="GDP-Fuc_O-FucTrfase"/>
</dbReference>
<keyword evidence="11" id="KW-0294">Fucose metabolism</keyword>
<keyword evidence="9 14" id="KW-0472">Membrane</keyword>